<dbReference type="InterPro" id="IPR002525">
    <property type="entry name" value="Transp_IS110-like_N"/>
</dbReference>
<dbReference type="PANTHER" id="PTHR33055">
    <property type="entry name" value="TRANSPOSASE FOR INSERTION SEQUENCE ELEMENT IS1111A"/>
    <property type="match status" value="1"/>
</dbReference>
<evidence type="ECO:0000259" key="2">
    <source>
        <dbReference type="Pfam" id="PF02371"/>
    </source>
</evidence>
<dbReference type="OrthoDB" id="9790935at2"/>
<organism evidence="3 4">
    <name type="scientific">Aliarcobacter cryaerophilus</name>
    <dbReference type="NCBI Taxonomy" id="28198"/>
    <lineage>
        <taxon>Bacteria</taxon>
        <taxon>Pseudomonadati</taxon>
        <taxon>Campylobacterota</taxon>
        <taxon>Epsilonproteobacteria</taxon>
        <taxon>Campylobacterales</taxon>
        <taxon>Arcobacteraceae</taxon>
        <taxon>Aliarcobacter</taxon>
    </lineage>
</organism>
<dbReference type="GO" id="GO:0006281">
    <property type="term" value="P:DNA repair"/>
    <property type="evidence" value="ECO:0007669"/>
    <property type="project" value="InterPro"/>
</dbReference>
<gene>
    <name evidence="3" type="ORF">CJ671_10415</name>
</gene>
<evidence type="ECO:0000259" key="1">
    <source>
        <dbReference type="Pfam" id="PF01548"/>
    </source>
</evidence>
<dbReference type="GO" id="GO:0004803">
    <property type="term" value="F:transposase activity"/>
    <property type="evidence" value="ECO:0007669"/>
    <property type="project" value="InterPro"/>
</dbReference>
<dbReference type="NCBIfam" id="NF033542">
    <property type="entry name" value="transpos_IS110"/>
    <property type="match status" value="1"/>
</dbReference>
<dbReference type="EMBL" id="NXGH01000057">
    <property type="protein sequence ID" value="PRM87075.1"/>
    <property type="molecule type" value="Genomic_DNA"/>
</dbReference>
<dbReference type="GO" id="GO:0006313">
    <property type="term" value="P:DNA transposition"/>
    <property type="evidence" value="ECO:0007669"/>
    <property type="project" value="InterPro"/>
</dbReference>
<dbReference type="Proteomes" id="UP000238649">
    <property type="component" value="Unassembled WGS sequence"/>
</dbReference>
<name>A0A2S9SKH4_9BACT</name>
<evidence type="ECO:0000313" key="3">
    <source>
        <dbReference type="EMBL" id="PRM87075.1"/>
    </source>
</evidence>
<dbReference type="PANTHER" id="PTHR33055:SF13">
    <property type="entry name" value="TRANSPOSASE"/>
    <property type="match status" value="1"/>
</dbReference>
<dbReference type="InterPro" id="IPR047650">
    <property type="entry name" value="Transpos_IS110"/>
</dbReference>
<accession>A0A2S9SKH4</accession>
<sequence>MEEIMYYVGVDIAKDKHYVCILDESKELACKPFWIYSDILGLRELLKRLAELSLDMDDFIIGIESTGAFSENFYSYITDADYKVILLNSYQTAKYRDFSTLKKIKNDSIDAYVISELIASGKYKASYISNEAYHDLKVMNRLKKSLDDKIKTIKREISTVIATVNPEIEKVFPNIFTKTSIAIIKAYPTAVDISKTSPEKLSKLFRHIKGNNFSDEKAKYLIELAKSSIYTGRALESRALMIKTNIKILELYIQEKDEVEKQIQDLIDNQLNDDSTNIDNVKSIPGVADKTIAAILGECGDLRRFESAKAFIGFLGLYPTLYQSGKSSSTGTLAKRGIPIAKHALYMAAVSAVRHNTELHKLFRDKVSSGKSKKEALIIIAKKVASIIYSLFKYDQPYNPSRVLIQHKR</sequence>
<dbReference type="AlphaFoldDB" id="A0A2S9SKH4"/>
<dbReference type="Pfam" id="PF02371">
    <property type="entry name" value="Transposase_20"/>
    <property type="match status" value="1"/>
</dbReference>
<feature type="domain" description="Transposase IS116/IS110/IS902 C-terminal" evidence="2">
    <location>
        <begin position="280"/>
        <end position="362"/>
    </location>
</feature>
<dbReference type="InterPro" id="IPR011257">
    <property type="entry name" value="DNA_glycosylase"/>
</dbReference>
<dbReference type="InterPro" id="IPR003346">
    <property type="entry name" value="Transposase_20"/>
</dbReference>
<reference evidence="3 4" key="1">
    <citation type="submission" date="2017-09" db="EMBL/GenBank/DDBJ databases">
        <title>Reassesment of A. cryaerophilus.</title>
        <authorList>
            <person name="Perez-Cataluna A."/>
            <person name="Collado L."/>
            <person name="Salgado O."/>
            <person name="Lefinanco V."/>
            <person name="Figueras M.J."/>
        </authorList>
    </citation>
    <scope>NUCLEOTIDE SEQUENCE [LARGE SCALE GENOMIC DNA]</scope>
    <source>
        <strain evidence="3 4">LMG 9871</strain>
    </source>
</reference>
<protein>
    <submittedName>
        <fullName evidence="3">Uncharacterized protein</fullName>
    </submittedName>
</protein>
<dbReference type="SUPFAM" id="SSF48150">
    <property type="entry name" value="DNA-glycosylase"/>
    <property type="match status" value="1"/>
</dbReference>
<evidence type="ECO:0000313" key="4">
    <source>
        <dbReference type="Proteomes" id="UP000238649"/>
    </source>
</evidence>
<dbReference type="GO" id="GO:0003677">
    <property type="term" value="F:DNA binding"/>
    <property type="evidence" value="ECO:0007669"/>
    <property type="project" value="InterPro"/>
</dbReference>
<feature type="domain" description="Transposase IS110-like N-terminal" evidence="1">
    <location>
        <begin position="8"/>
        <end position="166"/>
    </location>
</feature>
<dbReference type="Pfam" id="PF01548">
    <property type="entry name" value="DEDD_Tnp_IS110"/>
    <property type="match status" value="1"/>
</dbReference>
<proteinExistence type="predicted"/>
<comment type="caution">
    <text evidence="3">The sequence shown here is derived from an EMBL/GenBank/DDBJ whole genome shotgun (WGS) entry which is preliminary data.</text>
</comment>